<dbReference type="Pfam" id="PF22738">
    <property type="entry name" value="NNH7"/>
    <property type="match status" value="1"/>
</dbReference>
<protein>
    <recommendedName>
        <fullName evidence="1">NACHT N-terminal Helical domain-containing protein</fullName>
    </recommendedName>
</protein>
<accession>A0A545AH05</accession>
<proteinExistence type="predicted"/>
<comment type="caution">
    <text evidence="2">The sequence shown here is derived from an EMBL/GenBank/DDBJ whole genome shotgun (WGS) entry which is preliminary data.</text>
</comment>
<dbReference type="Gene3D" id="3.40.50.300">
    <property type="entry name" value="P-loop containing nucleotide triphosphate hydrolases"/>
    <property type="match status" value="1"/>
</dbReference>
<evidence type="ECO:0000313" key="2">
    <source>
        <dbReference type="EMBL" id="TQS39955.1"/>
    </source>
</evidence>
<dbReference type="Proteomes" id="UP000317982">
    <property type="component" value="Unassembled WGS sequence"/>
</dbReference>
<sequence length="1060" mass="115366">MGRTISVGDAVRLLGGDSTAARAIDALTGGLLLGAVGGAPALLGWLDVGAEFARLGRRLLRSAAKTRGSIGRVGRTERVSAAHTVIVVAAYFEAMAGAPLPARFSDLELTRSEQLALAGSSGGEQVDGFVTAVLAVGEVLPSPHTTGAQFEKRLGDYYQELSNRVVTFMSGLEVWDRLSETDRARWSAGLADLPTSALRQYRALLGELAADFPELRFWADQREHHTTQEEVRRLEPALASLQTALEELSGSHAASIHRDALSRAHRGALGRSIVESGELPIGLTVPTLEAGYVPPRFRVAPSDPNVSVNDEDWWIRQEIHEDLGGFFLRYLTSPTAIDSPIVLLGQPGAGKSVLTKVLAARLPASDYLPVRVVLRDVAAEAGIQEQVEQALLGATGDRMSWPSLVRSASGVLPVLLMDGFDELLQATGVRHTDYLARVNAFQLREAEQGRPLAIIVTSRLGVADQARTPAGTLLLRLEPFDESRVRAWAGIWNDVNSENFAVSGTRPLDPDAVLAYPDLAEQPLLLLMLALHDADANALSQRDTALRPRELYERLLGSFARREVVRQRPYLSASEVSDAVEDELRRLALVAFAAFNRASQWVTESDLEGDLTAVLGGGDGAEGGGIRAVRRPAEIVLGRFFFIHRARALRHDVPLGTYEFLHATFGEYLVARLTWQLFADTAARAAPGLFGAPVADDDLLYALLSYAALAGRGPVVQFLDDITDEIPAETRPRLLDLLVRLHRVAGYPRAQGNLTVYQPRRLTQTARHAAYSANLVLLAICIGGDVRASDLFDPADDDVVSQWHNLTLLWHSQLSHNDYSSLVDIVALDRLWPSDMPRDVRLFLRTTNDAVPPVDTYWTYAVESHRRGAISWNFTLAESVRRRTQFQCGQHDDILLHLAEPMTTALDDAALTHFYGFSETAAPTAAHALVRAWLPGARPPTEEPHAAHEICADIVNAIYQIQHGYDNPRRFAEAAIAALAADDTVHPDAVADLVEVYLNNNAITANHVGAALARCLRAHLNRCPAGAPGNERLTSLLHRVSDSGTYVTAPLRRLGSTETS</sequence>
<keyword evidence="3" id="KW-1185">Reference proteome</keyword>
<name>A0A545AH05_9ACTN</name>
<feature type="domain" description="NACHT N-terminal Helical" evidence="1">
    <location>
        <begin position="3"/>
        <end position="223"/>
    </location>
</feature>
<reference evidence="2 3" key="1">
    <citation type="submission" date="2019-07" db="EMBL/GenBank/DDBJ databases">
        <title>Cryptosporangium phraense sp. nov., isolated from plant litter.</title>
        <authorList>
            <person name="Suriyachadkun C."/>
        </authorList>
    </citation>
    <scope>NUCLEOTIDE SEQUENCE [LARGE SCALE GENOMIC DNA]</scope>
    <source>
        <strain evidence="2 3">A-T 5661</strain>
    </source>
</reference>
<dbReference type="OrthoDB" id="419933at2"/>
<dbReference type="SUPFAM" id="SSF52540">
    <property type="entry name" value="P-loop containing nucleoside triphosphate hydrolases"/>
    <property type="match status" value="1"/>
</dbReference>
<dbReference type="EMBL" id="VIRS01000051">
    <property type="protein sequence ID" value="TQS39955.1"/>
    <property type="molecule type" value="Genomic_DNA"/>
</dbReference>
<organism evidence="2 3">
    <name type="scientific">Cryptosporangium phraense</name>
    <dbReference type="NCBI Taxonomy" id="2593070"/>
    <lineage>
        <taxon>Bacteria</taxon>
        <taxon>Bacillati</taxon>
        <taxon>Actinomycetota</taxon>
        <taxon>Actinomycetes</taxon>
        <taxon>Cryptosporangiales</taxon>
        <taxon>Cryptosporangiaceae</taxon>
        <taxon>Cryptosporangium</taxon>
    </lineage>
</organism>
<dbReference type="RefSeq" id="WP_142709646.1">
    <property type="nucleotide sequence ID" value="NZ_VIRS01000051.1"/>
</dbReference>
<evidence type="ECO:0000259" key="1">
    <source>
        <dbReference type="Pfam" id="PF22738"/>
    </source>
</evidence>
<dbReference type="AlphaFoldDB" id="A0A545AH05"/>
<evidence type="ECO:0000313" key="3">
    <source>
        <dbReference type="Proteomes" id="UP000317982"/>
    </source>
</evidence>
<gene>
    <name evidence="2" type="ORF">FL583_37365</name>
</gene>
<dbReference type="InParanoid" id="A0A545AH05"/>
<dbReference type="InterPro" id="IPR027417">
    <property type="entry name" value="P-loop_NTPase"/>
</dbReference>
<dbReference type="InterPro" id="IPR054567">
    <property type="entry name" value="NNH7"/>
</dbReference>